<reference evidence="1 2" key="1">
    <citation type="submission" date="2022-12" db="EMBL/GenBank/DDBJ databases">
        <title>Chromosome-level genome of Tegillarca granosa.</title>
        <authorList>
            <person name="Kim J."/>
        </authorList>
    </citation>
    <scope>NUCLEOTIDE SEQUENCE [LARGE SCALE GENOMIC DNA]</scope>
    <source>
        <strain evidence="1">Teg-2019</strain>
        <tissue evidence="1">Adductor muscle</tissue>
    </source>
</reference>
<proteinExistence type="predicted"/>
<sequence length="147" mass="17184">MTELVFRRKRITKFQDHVDVDVPKSKIVKIKTSGQHIRTIQHDPVDNKQLFDEPRLICTNINGDIIVTENAKVVAVSHGQQKRFVYHAEGRQLKYLFNSQCIVIDKHGLIIISDYYNSVVHVLDKDGKFIQFMVTQEQGYKFGFHWI</sequence>
<evidence type="ECO:0000313" key="2">
    <source>
        <dbReference type="Proteomes" id="UP001217089"/>
    </source>
</evidence>
<dbReference type="Proteomes" id="UP001217089">
    <property type="component" value="Unassembled WGS sequence"/>
</dbReference>
<protein>
    <submittedName>
        <fullName evidence="1">Uncharacterized protein</fullName>
    </submittedName>
</protein>
<dbReference type="EMBL" id="JARBDR010000613">
    <property type="protein sequence ID" value="KAJ8311010.1"/>
    <property type="molecule type" value="Genomic_DNA"/>
</dbReference>
<dbReference type="Gene3D" id="2.120.10.30">
    <property type="entry name" value="TolB, C-terminal domain"/>
    <property type="match status" value="1"/>
</dbReference>
<dbReference type="SUPFAM" id="SSF63829">
    <property type="entry name" value="Calcium-dependent phosphotriesterase"/>
    <property type="match status" value="1"/>
</dbReference>
<accession>A0ABQ9F627</accession>
<evidence type="ECO:0000313" key="1">
    <source>
        <dbReference type="EMBL" id="KAJ8311010.1"/>
    </source>
</evidence>
<dbReference type="InterPro" id="IPR011042">
    <property type="entry name" value="6-blade_b-propeller_TolB-like"/>
</dbReference>
<gene>
    <name evidence="1" type="ORF">KUTeg_011455</name>
</gene>
<keyword evidence="2" id="KW-1185">Reference proteome</keyword>
<name>A0ABQ9F627_TEGGR</name>
<comment type="caution">
    <text evidence="1">The sequence shown here is derived from an EMBL/GenBank/DDBJ whole genome shotgun (WGS) entry which is preliminary data.</text>
</comment>
<organism evidence="1 2">
    <name type="scientific">Tegillarca granosa</name>
    <name type="common">Malaysian cockle</name>
    <name type="synonym">Anadara granosa</name>
    <dbReference type="NCBI Taxonomy" id="220873"/>
    <lineage>
        <taxon>Eukaryota</taxon>
        <taxon>Metazoa</taxon>
        <taxon>Spiralia</taxon>
        <taxon>Lophotrochozoa</taxon>
        <taxon>Mollusca</taxon>
        <taxon>Bivalvia</taxon>
        <taxon>Autobranchia</taxon>
        <taxon>Pteriomorphia</taxon>
        <taxon>Arcoida</taxon>
        <taxon>Arcoidea</taxon>
        <taxon>Arcidae</taxon>
        <taxon>Tegillarca</taxon>
    </lineage>
</organism>